<evidence type="ECO:0000256" key="2">
    <source>
        <dbReference type="ARBA" id="ARBA00022679"/>
    </source>
</evidence>
<proteinExistence type="predicted"/>
<organism evidence="4 5">
    <name type="scientific">Robbsia betulipollinis</name>
    <dbReference type="NCBI Taxonomy" id="2981849"/>
    <lineage>
        <taxon>Bacteria</taxon>
        <taxon>Pseudomonadati</taxon>
        <taxon>Pseudomonadota</taxon>
        <taxon>Betaproteobacteria</taxon>
        <taxon>Burkholderiales</taxon>
        <taxon>Burkholderiaceae</taxon>
        <taxon>Robbsia</taxon>
    </lineage>
</organism>
<protein>
    <submittedName>
        <fullName evidence="4">Glycosyl transferase</fullName>
    </submittedName>
</protein>
<accession>A0ABT3ZNV5</accession>
<dbReference type="GO" id="GO:0016740">
    <property type="term" value="F:transferase activity"/>
    <property type="evidence" value="ECO:0007669"/>
    <property type="project" value="UniProtKB-KW"/>
</dbReference>
<keyword evidence="2 4" id="KW-0808">Transferase</keyword>
<dbReference type="Pfam" id="PF01075">
    <property type="entry name" value="Glyco_transf_9"/>
    <property type="match status" value="1"/>
</dbReference>
<reference evidence="4" key="1">
    <citation type="submission" date="2022-11" db="EMBL/GenBank/DDBJ databases">
        <title>Robbsia betulipollinis sp. nov., isolated from pollen of birch (Betula pendula).</title>
        <authorList>
            <person name="Shi H."/>
            <person name="Ambika Manirajan B."/>
            <person name="Ratering S."/>
            <person name="Geissler-Plaum R."/>
            <person name="Schnell S."/>
        </authorList>
    </citation>
    <scope>NUCLEOTIDE SEQUENCE</scope>
    <source>
        <strain evidence="4">Bb-Pol-6</strain>
    </source>
</reference>
<keyword evidence="5" id="KW-1185">Reference proteome</keyword>
<feature type="region of interest" description="Disordered" evidence="3">
    <location>
        <begin position="1"/>
        <end position="26"/>
    </location>
</feature>
<evidence type="ECO:0000313" key="5">
    <source>
        <dbReference type="Proteomes" id="UP001082899"/>
    </source>
</evidence>
<feature type="compositionally biased region" description="Low complexity" evidence="3">
    <location>
        <begin position="17"/>
        <end position="26"/>
    </location>
</feature>
<dbReference type="EMBL" id="JAPMXC010000003">
    <property type="protein sequence ID" value="MCY0388228.1"/>
    <property type="molecule type" value="Genomic_DNA"/>
</dbReference>
<dbReference type="RefSeq" id="WP_267848123.1">
    <property type="nucleotide sequence ID" value="NZ_JAPMXC010000003.1"/>
</dbReference>
<sequence length="341" mass="38250">MRTDATPLAPHFPTPTPTSSVPSPVAAPVQSPSAALGRVAFVMSHALGDSLVSMVIVDNLRRNGVDVEVFGSTAHVLREWFPDVRIAPLPPPAALRARLAAFHTVIQMQHDQPVADLTALHPRVRTLHDVEFGHRRGCMAERFADFCRNELGLADVDLDNGMRAPAGLQHRRHAQRIVIHPEASTDDKRWSAHRFIRLAHRLRERGFEVYFVIAPHERERWPDLDAHRISAPHFADLHLLACWVYESGWFIGNDSGVGHLASNLGIPTISLFRRRGVAQRWRPAWGETRVVLSWQWVPTARLKEIFWRETLTCARVLAVFSALAGREAARGRASGSLSVRR</sequence>
<dbReference type="Proteomes" id="UP001082899">
    <property type="component" value="Unassembled WGS sequence"/>
</dbReference>
<dbReference type="PANTHER" id="PTHR30160">
    <property type="entry name" value="TETRAACYLDISACCHARIDE 4'-KINASE-RELATED"/>
    <property type="match status" value="1"/>
</dbReference>
<evidence type="ECO:0000256" key="3">
    <source>
        <dbReference type="SAM" id="MobiDB-lite"/>
    </source>
</evidence>
<dbReference type="SUPFAM" id="SSF53756">
    <property type="entry name" value="UDP-Glycosyltransferase/glycogen phosphorylase"/>
    <property type="match status" value="1"/>
</dbReference>
<dbReference type="InterPro" id="IPR002201">
    <property type="entry name" value="Glyco_trans_9"/>
</dbReference>
<name>A0ABT3ZNV5_9BURK</name>
<dbReference type="Gene3D" id="3.40.50.2000">
    <property type="entry name" value="Glycogen Phosphorylase B"/>
    <property type="match status" value="1"/>
</dbReference>
<comment type="caution">
    <text evidence="4">The sequence shown here is derived from an EMBL/GenBank/DDBJ whole genome shotgun (WGS) entry which is preliminary data.</text>
</comment>
<evidence type="ECO:0000313" key="4">
    <source>
        <dbReference type="EMBL" id="MCY0388228.1"/>
    </source>
</evidence>
<keyword evidence="1" id="KW-0328">Glycosyltransferase</keyword>
<dbReference type="InterPro" id="IPR051199">
    <property type="entry name" value="LPS_LOS_Heptosyltrfase"/>
</dbReference>
<evidence type="ECO:0000256" key="1">
    <source>
        <dbReference type="ARBA" id="ARBA00022676"/>
    </source>
</evidence>
<gene>
    <name evidence="4" type="ORF">OVY01_13470</name>
</gene>